<dbReference type="AlphaFoldDB" id="A0A1E4SGN4"/>
<reference evidence="4" key="1">
    <citation type="submission" date="2016-05" db="EMBL/GenBank/DDBJ databases">
        <title>Comparative genomics of biotechnologically important yeasts.</title>
        <authorList>
            <consortium name="DOE Joint Genome Institute"/>
            <person name="Riley R."/>
            <person name="Haridas S."/>
            <person name="Wolfe K.H."/>
            <person name="Lopes M.R."/>
            <person name="Hittinger C.T."/>
            <person name="Goker M."/>
            <person name="Salamov A."/>
            <person name="Wisecaver J."/>
            <person name="Long T.M."/>
            <person name="Aerts A.L."/>
            <person name="Barry K."/>
            <person name="Choi C."/>
            <person name="Clum A."/>
            <person name="Coughlan A.Y."/>
            <person name="Deshpande S."/>
            <person name="Douglass A.P."/>
            <person name="Hanson S.J."/>
            <person name="Klenk H.-P."/>
            <person name="Labutti K."/>
            <person name="Lapidus A."/>
            <person name="Lindquist E."/>
            <person name="Lipzen A."/>
            <person name="Meier-Kolthoff J.P."/>
            <person name="Ohm R.A."/>
            <person name="Otillar R.P."/>
            <person name="Pangilinan J."/>
            <person name="Peng Y."/>
            <person name="Rokas A."/>
            <person name="Rosa C.A."/>
            <person name="Scheuner C."/>
            <person name="Sibirny A.A."/>
            <person name="Slot J.C."/>
            <person name="Stielow J.B."/>
            <person name="Sun H."/>
            <person name="Kurtzman C.P."/>
            <person name="Blackwell M."/>
            <person name="Grigoriev I.V."/>
            <person name="Jeffries T.W."/>
        </authorList>
    </citation>
    <scope>NUCLEOTIDE SEQUENCE [LARGE SCALE GENOMIC DNA]</scope>
    <source>
        <strain evidence="4">NRRL Y-17324</strain>
    </source>
</reference>
<evidence type="ECO:0000313" key="3">
    <source>
        <dbReference type="EMBL" id="ODV78677.1"/>
    </source>
</evidence>
<dbReference type="InterPro" id="IPR000717">
    <property type="entry name" value="PCI_dom"/>
</dbReference>
<accession>A0A1E4SGN4</accession>
<evidence type="ECO:0000313" key="4">
    <source>
        <dbReference type="Proteomes" id="UP000094285"/>
    </source>
</evidence>
<keyword evidence="4" id="KW-1185">Reference proteome</keyword>
<dbReference type="Gene3D" id="1.10.10.10">
    <property type="entry name" value="Winged helix-like DNA-binding domain superfamily/Winged helix DNA-binding domain"/>
    <property type="match status" value="1"/>
</dbReference>
<comment type="similarity">
    <text evidence="1">Belongs to the CSN12 family.</text>
</comment>
<dbReference type="GO" id="GO:0003723">
    <property type="term" value="F:RNA binding"/>
    <property type="evidence" value="ECO:0007669"/>
    <property type="project" value="InterPro"/>
</dbReference>
<sequence length="422" mass="48004">MNSLPNYILLFVLAINTRDAAKLKHCLSISPGGQEGPIRAKYPEPNDFDLYQAPEKFRGVIRAHLRLMRAVYVEKSIDQSFVELDDLVNHLIRAGETQTNWINVPLMNAMFELMAVYKVRELRHPEEIASLEFQDVEGSDAKVSALEQLANTANKAFKLLLNDKNLELQHSKRMDIYFFLAVLIKIYFKMNKLELAKSIEKALKGTRFQLPDMKSSVSNKKAAVTYLYYSSLLSLDESDFEASENKLEEALDILTGYPPKNKQVEQILLVLLPLKLYNKRASLKPSLWAQYPQLKTLYHDNLFRAISTGNIALFDAKLEQYQTVFLKNHLYLLIELLRLQCHLNLIRRTTSVVRTLNPTPQNHIVPFSAYQKAFEVASSGPMPAPDEVECILATMVATGRIKGYLSHGNRCIVLSKAVPFPA</sequence>
<organism evidence="3 4">
    <name type="scientific">Suhomyces tanzawaensis NRRL Y-17324</name>
    <dbReference type="NCBI Taxonomy" id="984487"/>
    <lineage>
        <taxon>Eukaryota</taxon>
        <taxon>Fungi</taxon>
        <taxon>Dikarya</taxon>
        <taxon>Ascomycota</taxon>
        <taxon>Saccharomycotina</taxon>
        <taxon>Pichiomycetes</taxon>
        <taxon>Debaryomycetaceae</taxon>
        <taxon>Suhomyces</taxon>
    </lineage>
</organism>
<evidence type="ECO:0000259" key="2">
    <source>
        <dbReference type="PROSITE" id="PS50250"/>
    </source>
</evidence>
<name>A0A1E4SGN4_9ASCO</name>
<dbReference type="PANTHER" id="PTHR12732:SF0">
    <property type="entry name" value="PCI DOMAIN-CONTAINING PROTEIN 2"/>
    <property type="match status" value="1"/>
</dbReference>
<dbReference type="Pfam" id="PF01399">
    <property type="entry name" value="PCI"/>
    <property type="match status" value="1"/>
</dbReference>
<feature type="domain" description="PCI" evidence="2">
    <location>
        <begin position="224"/>
        <end position="419"/>
    </location>
</feature>
<protein>
    <submittedName>
        <fullName evidence="3">Protein CSN12</fullName>
    </submittedName>
</protein>
<dbReference type="EMBL" id="KV453913">
    <property type="protein sequence ID" value="ODV78677.1"/>
    <property type="molecule type" value="Genomic_DNA"/>
</dbReference>
<dbReference type="SMART" id="SM00753">
    <property type="entry name" value="PAM"/>
    <property type="match status" value="1"/>
</dbReference>
<dbReference type="InterPro" id="IPR036388">
    <property type="entry name" value="WH-like_DNA-bd_sf"/>
</dbReference>
<dbReference type="InterPro" id="IPR045114">
    <property type="entry name" value="Csn12-like"/>
</dbReference>
<dbReference type="GO" id="GO:0003690">
    <property type="term" value="F:double-stranded DNA binding"/>
    <property type="evidence" value="ECO:0007669"/>
    <property type="project" value="InterPro"/>
</dbReference>
<dbReference type="Proteomes" id="UP000094285">
    <property type="component" value="Unassembled WGS sequence"/>
</dbReference>
<dbReference type="RefSeq" id="XP_020063799.1">
    <property type="nucleotide sequence ID" value="XM_020206854.1"/>
</dbReference>
<dbReference type="GeneID" id="30980991"/>
<dbReference type="PROSITE" id="PS50250">
    <property type="entry name" value="PCI"/>
    <property type="match status" value="1"/>
</dbReference>
<dbReference type="STRING" id="984487.A0A1E4SGN4"/>
<dbReference type="PANTHER" id="PTHR12732">
    <property type="entry name" value="UNCHARACTERIZED PROTEASOME COMPONENT REGION PCI-CONTAINING"/>
    <property type="match status" value="1"/>
</dbReference>
<proteinExistence type="inferred from homology"/>
<gene>
    <name evidence="3" type="ORF">CANTADRAFT_22647</name>
</gene>
<dbReference type="OrthoDB" id="10252687at2759"/>
<evidence type="ECO:0000256" key="1">
    <source>
        <dbReference type="ARBA" id="ARBA00025771"/>
    </source>
</evidence>